<keyword evidence="3" id="KW-0378">Hydrolase</keyword>
<reference evidence="3" key="1">
    <citation type="submission" date="2022-06" db="EMBL/GenBank/DDBJ databases">
        <title>Physiological and biochemical characterization and genomic elucidation of a strain of the genus Ensifer adhaerens M8 that combines arsenic oxidation and chromium reduction.</title>
        <authorList>
            <person name="Li X."/>
            <person name="Yu c."/>
        </authorList>
    </citation>
    <scope>NUCLEOTIDE SEQUENCE</scope>
    <source>
        <strain evidence="3">M8</strain>
    </source>
</reference>
<feature type="region of interest" description="Disordered" evidence="2">
    <location>
        <begin position="360"/>
        <end position="383"/>
    </location>
</feature>
<dbReference type="GO" id="GO:0009253">
    <property type="term" value="P:peptidoglycan catabolic process"/>
    <property type="evidence" value="ECO:0007669"/>
    <property type="project" value="InterPro"/>
</dbReference>
<dbReference type="CDD" id="cd00599">
    <property type="entry name" value="GH25_muramidase"/>
    <property type="match status" value="1"/>
</dbReference>
<organism evidence="3 4">
    <name type="scientific">Ensifer adhaerens</name>
    <name type="common">Sinorhizobium morelense</name>
    <dbReference type="NCBI Taxonomy" id="106592"/>
    <lineage>
        <taxon>Bacteria</taxon>
        <taxon>Pseudomonadati</taxon>
        <taxon>Pseudomonadota</taxon>
        <taxon>Alphaproteobacteria</taxon>
        <taxon>Hyphomicrobiales</taxon>
        <taxon>Rhizobiaceae</taxon>
        <taxon>Sinorhizobium/Ensifer group</taxon>
        <taxon>Ensifer</taxon>
    </lineage>
</organism>
<dbReference type="RefSeq" id="WP_176960275.1">
    <property type="nucleotide sequence ID" value="NZ_CP098807.1"/>
</dbReference>
<dbReference type="PANTHER" id="PTHR34135">
    <property type="entry name" value="LYSOZYME"/>
    <property type="match status" value="1"/>
</dbReference>
<dbReference type="PROSITE" id="PS51904">
    <property type="entry name" value="GLYCOSYL_HYDROL_F25_2"/>
    <property type="match status" value="1"/>
</dbReference>
<dbReference type="GO" id="GO:0016998">
    <property type="term" value="P:cell wall macromolecule catabolic process"/>
    <property type="evidence" value="ECO:0007669"/>
    <property type="project" value="InterPro"/>
</dbReference>
<dbReference type="GO" id="GO:0016052">
    <property type="term" value="P:carbohydrate catabolic process"/>
    <property type="evidence" value="ECO:0007669"/>
    <property type="project" value="TreeGrafter"/>
</dbReference>
<protein>
    <submittedName>
        <fullName evidence="3">Glycoside hydrolase family 25</fullName>
    </submittedName>
</protein>
<dbReference type="InterPro" id="IPR002053">
    <property type="entry name" value="Glyco_hydro_25"/>
</dbReference>
<evidence type="ECO:0000313" key="3">
    <source>
        <dbReference type="EMBL" id="USJ23888.1"/>
    </source>
</evidence>
<accession>A0A9Q9D9R1</accession>
<dbReference type="EMBL" id="CP098807">
    <property type="protein sequence ID" value="USJ23888.1"/>
    <property type="molecule type" value="Genomic_DNA"/>
</dbReference>
<proteinExistence type="inferred from homology"/>
<comment type="similarity">
    <text evidence="1">Belongs to the glycosyl hydrolase 25 family.</text>
</comment>
<evidence type="ECO:0000256" key="2">
    <source>
        <dbReference type="SAM" id="MobiDB-lite"/>
    </source>
</evidence>
<dbReference type="Pfam" id="PF01183">
    <property type="entry name" value="Glyco_hydro_25"/>
    <property type="match status" value="1"/>
</dbReference>
<sequence>MAKRCISTTGMILRLATFIGLAFAAAIARAGEMEPWKTKSNAIIVDAYEMNSIDWETMLGDKRVSGFIAKASDGLPESFSCTGDHNGDTFNHCKTMWRKYAVSRELYQTRRMIARSHGLLWGAYHLARPGNPVDQANHFLDYADPRDDELMVLDLEGIDPDKYMSLEDAAIFAGHIKTRTGRYPILYTNHITAKYIAAHRAKHRLLSRLPLWYARYKPDIRQVFPMGNWDSYALWQFSSGINCGKRRCPYRVPGTLDDIDVNVAAMSPPALKAIWAQGALLPEKPLPLMLVAQAERGTGMLAVARATAMFSEPLLVSRADATSGAGSGVDMLVTGSIDFARQERALQVAIAGNDAAQGACSKTEAGTDAPASVSANPIPCNAP</sequence>
<dbReference type="GO" id="GO:0003796">
    <property type="term" value="F:lysozyme activity"/>
    <property type="evidence" value="ECO:0007669"/>
    <property type="project" value="InterPro"/>
</dbReference>
<evidence type="ECO:0000313" key="4">
    <source>
        <dbReference type="Proteomes" id="UP001055460"/>
    </source>
</evidence>
<dbReference type="SUPFAM" id="SSF51445">
    <property type="entry name" value="(Trans)glycosidases"/>
    <property type="match status" value="1"/>
</dbReference>
<gene>
    <name evidence="3" type="ORF">NE863_02515</name>
</gene>
<dbReference type="InterPro" id="IPR017853">
    <property type="entry name" value="GH"/>
</dbReference>
<name>A0A9Q9D9R1_ENSAD</name>
<dbReference type="Gene3D" id="3.20.20.80">
    <property type="entry name" value="Glycosidases"/>
    <property type="match status" value="1"/>
</dbReference>
<dbReference type="PANTHER" id="PTHR34135:SF2">
    <property type="entry name" value="LYSOZYME"/>
    <property type="match status" value="1"/>
</dbReference>
<dbReference type="AlphaFoldDB" id="A0A9Q9D9R1"/>
<dbReference type="Proteomes" id="UP001055460">
    <property type="component" value="Chromosome"/>
</dbReference>
<evidence type="ECO:0000256" key="1">
    <source>
        <dbReference type="ARBA" id="ARBA00010646"/>
    </source>
</evidence>